<keyword evidence="2" id="KW-1185">Reference proteome</keyword>
<gene>
    <name evidence="1" type="ORF">DVG78_20295</name>
</gene>
<reference evidence="1 2" key="1">
    <citation type="submission" date="2018-07" db="EMBL/GenBank/DDBJ databases">
        <title>Genome analysis of Runella aurantiaca.</title>
        <authorList>
            <person name="Yang X."/>
        </authorList>
    </citation>
    <scope>NUCLEOTIDE SEQUENCE [LARGE SCALE GENOMIC DNA]</scope>
    <source>
        <strain evidence="1 2">YX9</strain>
    </source>
</reference>
<dbReference type="Proteomes" id="UP000253141">
    <property type="component" value="Unassembled WGS sequence"/>
</dbReference>
<dbReference type="OrthoDB" id="467329at2"/>
<name>A0A369I7B0_9BACT</name>
<organism evidence="1 2">
    <name type="scientific">Runella aurantiaca</name>
    <dbReference type="NCBI Taxonomy" id="2282308"/>
    <lineage>
        <taxon>Bacteria</taxon>
        <taxon>Pseudomonadati</taxon>
        <taxon>Bacteroidota</taxon>
        <taxon>Cytophagia</taxon>
        <taxon>Cytophagales</taxon>
        <taxon>Spirosomataceae</taxon>
        <taxon>Runella</taxon>
    </lineage>
</organism>
<accession>A0A369I7B0</accession>
<evidence type="ECO:0000313" key="2">
    <source>
        <dbReference type="Proteomes" id="UP000253141"/>
    </source>
</evidence>
<evidence type="ECO:0000313" key="1">
    <source>
        <dbReference type="EMBL" id="RDB04125.1"/>
    </source>
</evidence>
<proteinExistence type="predicted"/>
<sequence>MTTVTFKIKVDDQVGADLRRDKQKRKKLNFLITNLLKTSSESNPKKRLLTAMDKLSDEAEKSGLTEEKLASLLAEIDKERD</sequence>
<protein>
    <submittedName>
        <fullName evidence="1">Uncharacterized protein</fullName>
    </submittedName>
</protein>
<dbReference type="AlphaFoldDB" id="A0A369I7B0"/>
<dbReference type="EMBL" id="QPIW01000019">
    <property type="protein sequence ID" value="RDB04125.1"/>
    <property type="molecule type" value="Genomic_DNA"/>
</dbReference>
<comment type="caution">
    <text evidence="1">The sequence shown here is derived from an EMBL/GenBank/DDBJ whole genome shotgun (WGS) entry which is preliminary data.</text>
</comment>
<dbReference type="RefSeq" id="WP_114462872.1">
    <property type="nucleotide sequence ID" value="NZ_QPIW01000019.1"/>
</dbReference>